<feature type="domain" description="RNase H type-1" evidence="7">
    <location>
        <begin position="1458"/>
        <end position="1572"/>
    </location>
</feature>
<dbReference type="CDD" id="cd14798">
    <property type="entry name" value="RX-CC_like"/>
    <property type="match status" value="1"/>
</dbReference>
<reference evidence="11 12" key="1">
    <citation type="journal article" date="2023" name="Plants (Basel)">
        <title>Bridging the Gap: Combining Genomics and Transcriptomics Approaches to Understand Stylosanthes scabra, an Orphan Legume from the Brazilian Caatinga.</title>
        <authorList>
            <person name="Ferreira-Neto J.R.C."/>
            <person name="da Silva M.D."/>
            <person name="Binneck E."/>
            <person name="de Melo N.F."/>
            <person name="da Silva R.H."/>
            <person name="de Melo A.L.T.M."/>
            <person name="Pandolfi V."/>
            <person name="Bustamante F.O."/>
            <person name="Brasileiro-Vidal A.C."/>
            <person name="Benko-Iseppon A.M."/>
        </authorList>
    </citation>
    <scope>NUCLEOTIDE SEQUENCE [LARGE SCALE GENOMIC DNA]</scope>
    <source>
        <tissue evidence="11">Leaves</tissue>
    </source>
</reference>
<dbReference type="InterPro" id="IPR036397">
    <property type="entry name" value="RNaseH_sf"/>
</dbReference>
<comment type="caution">
    <text evidence="11">The sequence shown here is derived from an EMBL/GenBank/DDBJ whole genome shotgun (WGS) entry which is preliminary data.</text>
</comment>
<evidence type="ECO:0000256" key="3">
    <source>
        <dbReference type="ARBA" id="ARBA00022821"/>
    </source>
</evidence>
<keyword evidence="12" id="KW-1185">Reference proteome</keyword>
<protein>
    <submittedName>
        <fullName evidence="11">Uncharacterized protein</fullName>
    </submittedName>
</protein>
<dbReference type="PRINTS" id="PR00364">
    <property type="entry name" value="DISEASERSIST"/>
</dbReference>
<dbReference type="EMBL" id="JASCZI010000124">
    <property type="protein sequence ID" value="MED6109056.1"/>
    <property type="molecule type" value="Genomic_DNA"/>
</dbReference>
<dbReference type="Gene3D" id="1.10.10.10">
    <property type="entry name" value="Winged helix-like DNA-binding domain superfamily/Winged helix DNA-binding domain"/>
    <property type="match status" value="1"/>
</dbReference>
<dbReference type="InterPro" id="IPR058922">
    <property type="entry name" value="WHD_DRP"/>
</dbReference>
<dbReference type="CDD" id="cd06222">
    <property type="entry name" value="RNase_H_like"/>
    <property type="match status" value="1"/>
</dbReference>
<dbReference type="InterPro" id="IPR036388">
    <property type="entry name" value="WH-like_DNA-bd_sf"/>
</dbReference>
<dbReference type="Gene3D" id="1.10.8.430">
    <property type="entry name" value="Helical domain of apoptotic protease-activating factors"/>
    <property type="match status" value="1"/>
</dbReference>
<dbReference type="InterPro" id="IPR027417">
    <property type="entry name" value="P-loop_NTPase"/>
</dbReference>
<dbReference type="InterPro" id="IPR055414">
    <property type="entry name" value="LRR_R13L4/SHOC2-like"/>
</dbReference>
<evidence type="ECO:0000259" key="10">
    <source>
        <dbReference type="Pfam" id="PF23598"/>
    </source>
</evidence>
<dbReference type="Gene3D" id="1.20.5.4130">
    <property type="match status" value="2"/>
</dbReference>
<dbReference type="Pfam" id="PF23559">
    <property type="entry name" value="WHD_DRP"/>
    <property type="match status" value="1"/>
</dbReference>
<evidence type="ECO:0000313" key="12">
    <source>
        <dbReference type="Proteomes" id="UP001341840"/>
    </source>
</evidence>
<dbReference type="Pfam" id="PF00931">
    <property type="entry name" value="NB-ARC"/>
    <property type="match status" value="1"/>
</dbReference>
<evidence type="ECO:0000259" key="7">
    <source>
        <dbReference type="Pfam" id="PF13456"/>
    </source>
</evidence>
<dbReference type="Gene3D" id="3.80.10.10">
    <property type="entry name" value="Ribonuclease Inhibitor"/>
    <property type="match status" value="1"/>
</dbReference>
<keyword evidence="2" id="KW-0547">Nucleotide-binding</keyword>
<dbReference type="InterPro" id="IPR038005">
    <property type="entry name" value="RX-like_CC"/>
</dbReference>
<dbReference type="InterPro" id="IPR044974">
    <property type="entry name" value="Disease_R_plants"/>
</dbReference>
<feature type="compositionally biased region" description="Basic and acidic residues" evidence="4">
    <location>
        <begin position="500"/>
        <end position="520"/>
    </location>
</feature>
<evidence type="ECO:0000256" key="5">
    <source>
        <dbReference type="SAM" id="Phobius"/>
    </source>
</evidence>
<keyword evidence="5" id="KW-0472">Membrane</keyword>
<accession>A0ABU6QBC3</accession>
<evidence type="ECO:0000256" key="4">
    <source>
        <dbReference type="SAM" id="MobiDB-lite"/>
    </source>
</evidence>
<dbReference type="InterPro" id="IPR012337">
    <property type="entry name" value="RNaseH-like_sf"/>
</dbReference>
<evidence type="ECO:0000256" key="1">
    <source>
        <dbReference type="ARBA" id="ARBA00022737"/>
    </source>
</evidence>
<feature type="transmembrane region" description="Helical" evidence="5">
    <location>
        <begin position="349"/>
        <end position="368"/>
    </location>
</feature>
<keyword evidence="5" id="KW-0812">Transmembrane</keyword>
<dbReference type="Pfam" id="PF23598">
    <property type="entry name" value="LRR_14"/>
    <property type="match status" value="1"/>
</dbReference>
<evidence type="ECO:0000313" key="11">
    <source>
        <dbReference type="EMBL" id="MED6109056.1"/>
    </source>
</evidence>
<dbReference type="SUPFAM" id="SSF53098">
    <property type="entry name" value="Ribonuclease H-like"/>
    <property type="match status" value="1"/>
</dbReference>
<proteinExistence type="predicted"/>
<feature type="domain" description="Disease resistance N-terminal" evidence="8">
    <location>
        <begin position="531"/>
        <end position="593"/>
    </location>
</feature>
<dbReference type="Gene3D" id="3.30.420.10">
    <property type="entry name" value="Ribonuclease H-like superfamily/Ribonuclease H"/>
    <property type="match status" value="1"/>
</dbReference>
<keyword evidence="5" id="KW-1133">Transmembrane helix</keyword>
<name>A0ABU6QBC3_9FABA</name>
<evidence type="ECO:0000259" key="9">
    <source>
        <dbReference type="Pfam" id="PF23559"/>
    </source>
</evidence>
<dbReference type="InterPro" id="IPR002182">
    <property type="entry name" value="NB-ARC"/>
</dbReference>
<dbReference type="InterPro" id="IPR002156">
    <property type="entry name" value="RNaseH_domain"/>
</dbReference>
<dbReference type="Pfam" id="PF13456">
    <property type="entry name" value="RVT_3"/>
    <property type="match status" value="1"/>
</dbReference>
<dbReference type="InterPro" id="IPR044730">
    <property type="entry name" value="RNase_H-like_dom_plant"/>
</dbReference>
<feature type="domain" description="NB-ARC" evidence="6">
    <location>
        <begin position="662"/>
        <end position="817"/>
    </location>
</feature>
<dbReference type="InterPro" id="IPR041118">
    <property type="entry name" value="Rx_N"/>
</dbReference>
<feature type="region of interest" description="Disordered" evidence="4">
    <location>
        <begin position="494"/>
        <end position="531"/>
    </location>
</feature>
<dbReference type="PANTHER" id="PTHR23155">
    <property type="entry name" value="DISEASE RESISTANCE PROTEIN RP"/>
    <property type="match status" value="1"/>
</dbReference>
<feature type="domain" description="Disease resistance R13L4/SHOC-2-like LRR" evidence="10">
    <location>
        <begin position="1057"/>
        <end position="1365"/>
    </location>
</feature>
<dbReference type="PANTHER" id="PTHR23155:SF955">
    <property type="entry name" value="AAA+ ATPASE DOMAIN-CONTAINING PROTEIN"/>
    <property type="match status" value="1"/>
</dbReference>
<dbReference type="Pfam" id="PF18052">
    <property type="entry name" value="Rx_N"/>
    <property type="match status" value="2"/>
</dbReference>
<feature type="domain" description="Disease resistance protein winged helix" evidence="9">
    <location>
        <begin position="901"/>
        <end position="964"/>
    </location>
</feature>
<dbReference type="Proteomes" id="UP001341840">
    <property type="component" value="Unassembled WGS sequence"/>
</dbReference>
<dbReference type="SUPFAM" id="SSF52540">
    <property type="entry name" value="P-loop containing nucleoside triphosphate hydrolases"/>
    <property type="match status" value="1"/>
</dbReference>
<dbReference type="InterPro" id="IPR042197">
    <property type="entry name" value="Apaf_helical"/>
</dbReference>
<evidence type="ECO:0000256" key="2">
    <source>
        <dbReference type="ARBA" id="ARBA00022741"/>
    </source>
</evidence>
<keyword evidence="3" id="KW-0611">Plant defense</keyword>
<evidence type="ECO:0000259" key="6">
    <source>
        <dbReference type="Pfam" id="PF00931"/>
    </source>
</evidence>
<feature type="domain" description="Disease resistance N-terminal" evidence="8">
    <location>
        <begin position="7"/>
        <end position="86"/>
    </location>
</feature>
<evidence type="ECO:0000259" key="8">
    <source>
        <dbReference type="Pfam" id="PF18052"/>
    </source>
</evidence>
<dbReference type="SUPFAM" id="SSF52058">
    <property type="entry name" value="L domain-like"/>
    <property type="match status" value="1"/>
</dbReference>
<keyword evidence="1" id="KW-0677">Repeat</keyword>
<dbReference type="InterPro" id="IPR032675">
    <property type="entry name" value="LRR_dom_sf"/>
</dbReference>
<organism evidence="11 12">
    <name type="scientific">Stylosanthes scabra</name>
    <dbReference type="NCBI Taxonomy" id="79078"/>
    <lineage>
        <taxon>Eukaryota</taxon>
        <taxon>Viridiplantae</taxon>
        <taxon>Streptophyta</taxon>
        <taxon>Embryophyta</taxon>
        <taxon>Tracheophyta</taxon>
        <taxon>Spermatophyta</taxon>
        <taxon>Magnoliopsida</taxon>
        <taxon>eudicotyledons</taxon>
        <taxon>Gunneridae</taxon>
        <taxon>Pentapetalae</taxon>
        <taxon>rosids</taxon>
        <taxon>fabids</taxon>
        <taxon>Fabales</taxon>
        <taxon>Fabaceae</taxon>
        <taxon>Papilionoideae</taxon>
        <taxon>50 kb inversion clade</taxon>
        <taxon>dalbergioids sensu lato</taxon>
        <taxon>Dalbergieae</taxon>
        <taxon>Pterocarpus clade</taxon>
        <taxon>Stylosanthes</taxon>
    </lineage>
</organism>
<feature type="transmembrane region" description="Helical" evidence="5">
    <location>
        <begin position="296"/>
        <end position="328"/>
    </location>
</feature>
<gene>
    <name evidence="11" type="ORF">PIB30_116820</name>
</gene>
<sequence>MAADFTIGFVTDNLTRLLIQESAVLGGVARQVEWIEKELRLMQLDLEQVERGSLGDFNGWVSELKGVADEAEDVIKTFVFNSVKRRGICFLSVRYGVGKHLDRITRKMEDIYERKPRKQEETTHNLSVTIEAPPGEGEGETSASFLLFRAIKVLSNLINEKLVLQRKVIKIVQEAKDELVAMKRIVSSLKSTTKREGIWLEEVNSVCDLTVHTVEAFTATTKGKSGRFPCWLFALEWKFKKQMENVNTQIGEALHRSFTYGIANADSDSIDDKITRSVPVLSLTLKRLIMSKIPDFIFYALVYPLTSGSNVVTCFLVTVLLEVIIFSLKPRKRLAENHTKKKKKVKKSKIVMSMAFMLIIDIAVFIFVESFQLMAPVLEIFSVVASFVIWGVSLWRSTDRNLKSTQRDLAIMEAFFSDIACVQGLNNRQQAWLEQLNLVAQNARSLKEAAHQKGGFLNKLKFASDINGCLYEILIVLDRKQIYGIANVDEGSGSSIQVQEAERETSISAADKDDNHDPGTEQHPTANATPSYRHVTSLKHRVQSLRGEMQLMKALFQDVQQMGVLNGRSQVWIQEMKGIADKIERIIQDYSNCNLEKVPIHIRIIKCWNRFKLNRRIDAIESKIQDASRKGNKYGAVRLEPHPKLASVARLRKESSIIGFDDVNVLMGQLLSEEERSCIISIVGIEGTGKTKLARLIFDNEAVTDVFKCRAWIQVPSGCTPENLVEEIAKEIMAGQELRCTIQDFVGNKRCLVVVDDVETYDVLGTLRKTIIDVSPAWRLLITSRNTEMKLQESVARTFIHQLHLLDDQNSWIMFKTNLKEDISQELKEIGKQIVTKCAGLPSQILRIRELLSNTDATKEKWSEVLQELDQDKKPWLETIKAIKFKLPLYLKKCLFYFLEFPAEFEIPARRLVVLWVAEGLVHQGEDGEPPEQVAESVLTQLIDLNMVQIATRKRNGKVKTCRLPSAIWLAKVEETSSHQGQHQTHPNRGKRENITRRVADRLDERDPWYSDIHDTIDDSSASLKNYKNVFSFLSFDAQEGSKPGQQIGNFLKRCIASRCFLLLRVLDLERVYKPKLPKSIGRLSRLRYLGLRWTYLESLPSSISSLVKLQTLDLKHTYINILSRSIWKMELRHLFLSETYRSRFPPPPRSNHLSDLQTLWGLFIDEETKVKDGLDKLEKIRKLGLACQSMSSQEAMTSQLHAIAEWIEKLTFLQSLRVKSRDEKGKPWKLHLKSFQDHTDLTDMYLLGELDTSLIRTFPPSLVELTLSHSKLQDDPLQILKDLPNLRSLSLLAESYTGKELVCKSRCFPQLRIFKLWGLKLLEDWSIEQEALPCLEQLEIRSCESLKMVPVGLEYVSTLLEFKVRDMPMEFESRVRSPEGEDRRKISHILYVWINDKMFDSASPNQDTSNNLPQFVGRARSIQKASASTSTILQGGTCTWKCPPRGWVCMNSAGSVISNSDSACGGLVRDETGLILSGFSANLGGTSSITVAELWGVLHGLNLVWDCGYRKVKIDIDSPSALSLIESSSQESIPTSTVVQGIKDALKKEWTVQLSHVSSEANRAAHMLAQMGHDLPLGVQPFISPPTCLADIVREDQAGFALQQHQDANSQ</sequence>
<dbReference type="Gene3D" id="3.40.50.300">
    <property type="entry name" value="P-loop containing nucleotide triphosphate hydrolases"/>
    <property type="match status" value="1"/>
</dbReference>